<dbReference type="EMBL" id="CAKXAJ010006652">
    <property type="protein sequence ID" value="CAH2210139.1"/>
    <property type="molecule type" value="Genomic_DNA"/>
</dbReference>
<sequence length="62" mass="6944">GYLPMKHYNEVISCVVNHITPQLNPSVQEGRVTTDMGRRVLSHPPPLGRYISLTVSLLDLTE</sequence>
<dbReference type="Proteomes" id="UP000838756">
    <property type="component" value="Unassembled WGS sequence"/>
</dbReference>
<evidence type="ECO:0000313" key="1">
    <source>
        <dbReference type="EMBL" id="CAH2210139.1"/>
    </source>
</evidence>
<comment type="caution">
    <text evidence="1">The sequence shown here is derived from an EMBL/GenBank/DDBJ whole genome shotgun (WGS) entry which is preliminary data.</text>
</comment>
<name>A0A8S4QKV8_9NEOP</name>
<gene>
    <name evidence="1" type="primary">jg10273</name>
    <name evidence="1" type="ORF">PAEG_LOCUS2051</name>
</gene>
<reference evidence="1" key="1">
    <citation type="submission" date="2022-03" db="EMBL/GenBank/DDBJ databases">
        <authorList>
            <person name="Lindestad O."/>
        </authorList>
    </citation>
    <scope>NUCLEOTIDE SEQUENCE</scope>
</reference>
<dbReference type="AlphaFoldDB" id="A0A8S4QKV8"/>
<keyword evidence="2" id="KW-1185">Reference proteome</keyword>
<protein>
    <submittedName>
        <fullName evidence="1">Jg10273 protein</fullName>
    </submittedName>
</protein>
<feature type="non-terminal residue" evidence="1">
    <location>
        <position position="1"/>
    </location>
</feature>
<evidence type="ECO:0000313" key="2">
    <source>
        <dbReference type="Proteomes" id="UP000838756"/>
    </source>
</evidence>
<accession>A0A8S4QKV8</accession>
<proteinExistence type="predicted"/>
<organism evidence="1 2">
    <name type="scientific">Pararge aegeria aegeria</name>
    <dbReference type="NCBI Taxonomy" id="348720"/>
    <lineage>
        <taxon>Eukaryota</taxon>
        <taxon>Metazoa</taxon>
        <taxon>Ecdysozoa</taxon>
        <taxon>Arthropoda</taxon>
        <taxon>Hexapoda</taxon>
        <taxon>Insecta</taxon>
        <taxon>Pterygota</taxon>
        <taxon>Neoptera</taxon>
        <taxon>Endopterygota</taxon>
        <taxon>Lepidoptera</taxon>
        <taxon>Glossata</taxon>
        <taxon>Ditrysia</taxon>
        <taxon>Papilionoidea</taxon>
        <taxon>Nymphalidae</taxon>
        <taxon>Satyrinae</taxon>
        <taxon>Satyrini</taxon>
        <taxon>Parargina</taxon>
        <taxon>Pararge</taxon>
    </lineage>
</organism>